<evidence type="ECO:0000313" key="3">
    <source>
        <dbReference type="Proteomes" id="UP000807469"/>
    </source>
</evidence>
<evidence type="ECO:0000313" key="2">
    <source>
        <dbReference type="EMBL" id="KAF9480798.1"/>
    </source>
</evidence>
<dbReference type="AlphaFoldDB" id="A0A9P5Z3L3"/>
<dbReference type="SUPFAM" id="SSF81383">
    <property type="entry name" value="F-box domain"/>
    <property type="match status" value="1"/>
</dbReference>
<dbReference type="InterPro" id="IPR036047">
    <property type="entry name" value="F-box-like_dom_sf"/>
</dbReference>
<feature type="domain" description="F-box" evidence="1">
    <location>
        <begin position="44"/>
        <end position="100"/>
    </location>
</feature>
<evidence type="ECO:0000259" key="1">
    <source>
        <dbReference type="Pfam" id="PF12937"/>
    </source>
</evidence>
<proteinExistence type="predicted"/>
<accession>A0A9P5Z3L3</accession>
<comment type="caution">
    <text evidence="2">The sequence shown here is derived from an EMBL/GenBank/DDBJ whole genome shotgun (WGS) entry which is preliminary data.</text>
</comment>
<dbReference type="Gene3D" id="1.20.1280.50">
    <property type="match status" value="1"/>
</dbReference>
<dbReference type="EMBL" id="MU155188">
    <property type="protein sequence ID" value="KAF9480798.1"/>
    <property type="molecule type" value="Genomic_DNA"/>
</dbReference>
<gene>
    <name evidence="2" type="ORF">BDN70DRAFT_804624</name>
</gene>
<protein>
    <recommendedName>
        <fullName evidence="1">F-box domain-containing protein</fullName>
    </recommendedName>
</protein>
<dbReference type="Pfam" id="PF12937">
    <property type="entry name" value="F-box-like"/>
    <property type="match status" value="1"/>
</dbReference>
<organism evidence="2 3">
    <name type="scientific">Pholiota conissans</name>
    <dbReference type="NCBI Taxonomy" id="109636"/>
    <lineage>
        <taxon>Eukaryota</taxon>
        <taxon>Fungi</taxon>
        <taxon>Dikarya</taxon>
        <taxon>Basidiomycota</taxon>
        <taxon>Agaricomycotina</taxon>
        <taxon>Agaricomycetes</taxon>
        <taxon>Agaricomycetidae</taxon>
        <taxon>Agaricales</taxon>
        <taxon>Agaricineae</taxon>
        <taxon>Strophariaceae</taxon>
        <taxon>Pholiota</taxon>
    </lineage>
</organism>
<name>A0A9P5Z3L3_9AGAR</name>
<keyword evidence="3" id="KW-1185">Reference proteome</keyword>
<sequence>MDAPLLFDKNESSGNALKLIDDTIERYQTYILTLKNQRNNFISISRLPPEVLSHIFMIVRVDAEDSEPTKQLFAWIKLTHVSRYWRNVAIASPNLWAYIDNPMLDNSPWLEECLRRSKDANLTIHTTGAP</sequence>
<reference evidence="2" key="1">
    <citation type="submission" date="2020-11" db="EMBL/GenBank/DDBJ databases">
        <authorList>
            <consortium name="DOE Joint Genome Institute"/>
            <person name="Ahrendt S."/>
            <person name="Riley R."/>
            <person name="Andreopoulos W."/>
            <person name="Labutti K."/>
            <person name="Pangilinan J."/>
            <person name="Ruiz-Duenas F.J."/>
            <person name="Barrasa J.M."/>
            <person name="Sanchez-Garcia M."/>
            <person name="Camarero S."/>
            <person name="Miyauchi S."/>
            <person name="Serrano A."/>
            <person name="Linde D."/>
            <person name="Babiker R."/>
            <person name="Drula E."/>
            <person name="Ayuso-Fernandez I."/>
            <person name="Pacheco R."/>
            <person name="Padilla G."/>
            <person name="Ferreira P."/>
            <person name="Barriuso J."/>
            <person name="Kellner H."/>
            <person name="Castanera R."/>
            <person name="Alfaro M."/>
            <person name="Ramirez L."/>
            <person name="Pisabarro A.G."/>
            <person name="Kuo A."/>
            <person name="Tritt A."/>
            <person name="Lipzen A."/>
            <person name="He G."/>
            <person name="Yan M."/>
            <person name="Ng V."/>
            <person name="Cullen D."/>
            <person name="Martin F."/>
            <person name="Rosso M.-N."/>
            <person name="Henrissat B."/>
            <person name="Hibbett D."/>
            <person name="Martinez A.T."/>
            <person name="Grigoriev I.V."/>
        </authorList>
    </citation>
    <scope>NUCLEOTIDE SEQUENCE</scope>
    <source>
        <strain evidence="2">CIRM-BRFM 674</strain>
    </source>
</reference>
<dbReference type="Proteomes" id="UP000807469">
    <property type="component" value="Unassembled WGS sequence"/>
</dbReference>
<feature type="non-terminal residue" evidence="2">
    <location>
        <position position="130"/>
    </location>
</feature>
<dbReference type="OrthoDB" id="2884925at2759"/>
<dbReference type="InterPro" id="IPR001810">
    <property type="entry name" value="F-box_dom"/>
</dbReference>